<dbReference type="InterPro" id="IPR003423">
    <property type="entry name" value="OMP_efflux"/>
</dbReference>
<comment type="caution">
    <text evidence="3">The sequence shown here is derived from an EMBL/GenBank/DDBJ whole genome shotgun (WGS) entry which is preliminary data.</text>
</comment>
<protein>
    <submittedName>
        <fullName evidence="3">Outer membrane efflux protein</fullName>
    </submittedName>
</protein>
<dbReference type="Gene3D" id="1.20.1600.10">
    <property type="entry name" value="Outer membrane efflux proteins (OEP)"/>
    <property type="match status" value="1"/>
</dbReference>
<reference evidence="3 4" key="2">
    <citation type="journal article" date="2014" name="FEMS Microbiol. Lett.">
        <title>Draft genomic DNA sequence of the facultatively methylotrophic bacterium Acidomonas methanolica type strain MB58.</title>
        <authorList>
            <person name="Higashiura N."/>
            <person name="Hadano H."/>
            <person name="Hirakawa H."/>
            <person name="Matsutani M."/>
            <person name="Takabe S."/>
            <person name="Matsushita K."/>
            <person name="Azuma Y."/>
        </authorList>
    </citation>
    <scope>NUCLEOTIDE SEQUENCE [LARGE SCALE GENOMIC DNA]</scope>
    <source>
        <strain evidence="3 4">MB58</strain>
    </source>
</reference>
<comment type="similarity">
    <text evidence="1">Belongs to the outer membrane factor (OMF) (TC 1.B.17) family.</text>
</comment>
<dbReference type="PANTHER" id="PTHR30203">
    <property type="entry name" value="OUTER MEMBRANE CATION EFFLUX PROTEIN"/>
    <property type="match status" value="1"/>
</dbReference>
<evidence type="ECO:0000256" key="2">
    <source>
        <dbReference type="SAM" id="SignalP"/>
    </source>
</evidence>
<accession>A0A023D6W6</accession>
<feature type="chain" id="PRO_5030001431" evidence="2">
    <location>
        <begin position="30"/>
        <end position="418"/>
    </location>
</feature>
<dbReference type="InterPro" id="IPR010131">
    <property type="entry name" value="MdtP/NodT-like"/>
</dbReference>
<sequence>MATRRNRDAAGRLLLAAAALIVSSGAARAAEGPPGATVESLLALGERLNPAVRAAGLDTTAAAAQAEAAGALDDPVLTENYQNYHSGGLFSMNFITISQTFPLWGKRDLRHRAALSEVDAARGRERAAQDELDAQIKIAFARYYAFTRALVVNRQIQTLARKMRQATMVRYGQGDGAQSGVIQAQEEETNTVIEASRLEAERESAAAQLNALLARPPGAPLAEPMRLRPIPAVLPRVESLLDRARSGNGAVHANSAAIDEAESRRRLAERAWYPDVTVGGGPVVQTNAPTGFSAMVSLSIPVQFGAKRADEDAQTARLDAAERRRDGTMATIQAALAEALARLKAARDVESLLRRQRMPQADALSRTTLASYSQGHGDLAAAIAAEHQMHDTELELLRTETDEQTELATIERLIGGDL</sequence>
<name>A0A023D6W6_ACIMT</name>
<keyword evidence="2" id="KW-0732">Signal</keyword>
<gene>
    <name evidence="3" type="ORF">Amme_081_026</name>
</gene>
<proteinExistence type="inferred from homology"/>
<dbReference type="AlphaFoldDB" id="A0A023D6W6"/>
<evidence type="ECO:0000313" key="4">
    <source>
        <dbReference type="Proteomes" id="UP000019760"/>
    </source>
</evidence>
<dbReference type="OrthoDB" id="9769048at2"/>
<keyword evidence="4" id="KW-1185">Reference proteome</keyword>
<dbReference type="Pfam" id="PF02321">
    <property type="entry name" value="OEP"/>
    <property type="match status" value="1"/>
</dbReference>
<dbReference type="EMBL" id="BAND01000081">
    <property type="protein sequence ID" value="GAJ29824.1"/>
    <property type="molecule type" value="Genomic_DNA"/>
</dbReference>
<feature type="signal peptide" evidence="2">
    <location>
        <begin position="1"/>
        <end position="29"/>
    </location>
</feature>
<dbReference type="GO" id="GO:0015562">
    <property type="term" value="F:efflux transmembrane transporter activity"/>
    <property type="evidence" value="ECO:0007669"/>
    <property type="project" value="InterPro"/>
</dbReference>
<organism evidence="3 4">
    <name type="scientific">Acidomonas methanolica NBRC 104435</name>
    <dbReference type="NCBI Taxonomy" id="1231351"/>
    <lineage>
        <taxon>Bacteria</taxon>
        <taxon>Pseudomonadati</taxon>
        <taxon>Pseudomonadota</taxon>
        <taxon>Alphaproteobacteria</taxon>
        <taxon>Acetobacterales</taxon>
        <taxon>Acetobacteraceae</taxon>
        <taxon>Acidomonas</taxon>
    </lineage>
</organism>
<dbReference type="PANTHER" id="PTHR30203:SF24">
    <property type="entry name" value="BLR4935 PROTEIN"/>
    <property type="match status" value="1"/>
</dbReference>
<dbReference type="Proteomes" id="UP000019760">
    <property type="component" value="Unassembled WGS sequence"/>
</dbReference>
<reference evidence="4" key="1">
    <citation type="journal article" date="2014" name="FEMS Microbiol. Lett.">
        <title>Draft Genomic DNA Sequence of the Facultatively Methylotrophic Bacterium Acidomonas methanolica type strain MB58.</title>
        <authorList>
            <person name="Higashiura N."/>
            <person name="Hadano H."/>
            <person name="Hirakawa H."/>
            <person name="Matsutani M."/>
            <person name="Takabe S."/>
            <person name="Matsushita K."/>
            <person name="Azuma Y."/>
        </authorList>
    </citation>
    <scope>NUCLEOTIDE SEQUENCE [LARGE SCALE GENOMIC DNA]</scope>
    <source>
        <strain evidence="4">MB58</strain>
    </source>
</reference>
<evidence type="ECO:0000313" key="3">
    <source>
        <dbReference type="EMBL" id="GAJ29824.1"/>
    </source>
</evidence>
<evidence type="ECO:0000256" key="1">
    <source>
        <dbReference type="ARBA" id="ARBA00007613"/>
    </source>
</evidence>
<dbReference type="SUPFAM" id="SSF56954">
    <property type="entry name" value="Outer membrane efflux proteins (OEP)"/>
    <property type="match status" value="1"/>
</dbReference>
<dbReference type="RefSeq" id="WP_010667678.1">
    <property type="nucleotide sequence ID" value="NZ_BAND01000081.1"/>
</dbReference>